<evidence type="ECO:0000313" key="3">
    <source>
        <dbReference type="Proteomes" id="UP000192872"/>
    </source>
</evidence>
<dbReference type="EMBL" id="LWDL01000014">
    <property type="protein sequence ID" value="OQW52276.1"/>
    <property type="molecule type" value="Genomic_DNA"/>
</dbReference>
<protein>
    <submittedName>
        <fullName evidence="2">Uncharacterized protein</fullName>
    </submittedName>
</protein>
<accession>A0A1W9HXT8</accession>
<evidence type="ECO:0000256" key="1">
    <source>
        <dbReference type="SAM" id="MobiDB-lite"/>
    </source>
</evidence>
<dbReference type="RefSeq" id="WP_376803362.1">
    <property type="nucleotide sequence ID" value="NZ_DHWE01000028.1"/>
</dbReference>
<gene>
    <name evidence="2" type="ORF">A4S15_08375</name>
</gene>
<reference evidence="2 3" key="1">
    <citation type="journal article" date="2017" name="Water Res.">
        <title>Comammox in drinking water systems.</title>
        <authorList>
            <person name="Wang Y."/>
            <person name="Ma L."/>
            <person name="Mao Y."/>
            <person name="Jiang X."/>
            <person name="Xia Y."/>
            <person name="Yu K."/>
            <person name="Li B."/>
            <person name="Zhang T."/>
        </authorList>
    </citation>
    <scope>NUCLEOTIDE SEQUENCE [LARGE SCALE GENOMIC DNA]</scope>
    <source>
        <strain evidence="2">SG_bin8</strain>
    </source>
</reference>
<proteinExistence type="predicted"/>
<feature type="compositionally biased region" description="Polar residues" evidence="1">
    <location>
        <begin position="7"/>
        <end position="17"/>
    </location>
</feature>
<feature type="region of interest" description="Disordered" evidence="1">
    <location>
        <begin position="1"/>
        <end position="25"/>
    </location>
</feature>
<sequence length="94" mass="10332">MPGGNRFRTQSGISTLTAPERRTRSRDQHFVIGFLAEREMIQQKSRTNDVAIGQPPQIGRAQSAAIANDHLCGERLESGSTLVHGFQGNDGFHD</sequence>
<name>A0A1W9HXT8_9HYPH</name>
<comment type="caution">
    <text evidence="2">The sequence shown here is derived from an EMBL/GenBank/DDBJ whole genome shotgun (WGS) entry which is preliminary data.</text>
</comment>
<dbReference type="Proteomes" id="UP000192872">
    <property type="component" value="Unassembled WGS sequence"/>
</dbReference>
<dbReference type="AlphaFoldDB" id="A0A1W9HXT8"/>
<organism evidence="2 3">
    <name type="scientific">Candidatus Raskinella chloraquaticus</name>
    <dbReference type="NCBI Taxonomy" id="1951219"/>
    <lineage>
        <taxon>Bacteria</taxon>
        <taxon>Pseudomonadati</taxon>
        <taxon>Pseudomonadota</taxon>
        <taxon>Alphaproteobacteria</taxon>
        <taxon>Hyphomicrobiales</taxon>
        <taxon>Phreatobacteraceae</taxon>
        <taxon>Candidatus Raskinella</taxon>
    </lineage>
</organism>
<evidence type="ECO:0000313" key="2">
    <source>
        <dbReference type="EMBL" id="OQW52276.1"/>
    </source>
</evidence>